<evidence type="ECO:0000313" key="1">
    <source>
        <dbReference type="EMBL" id="KAF9461341.1"/>
    </source>
</evidence>
<feature type="non-terminal residue" evidence="1">
    <location>
        <position position="69"/>
    </location>
</feature>
<name>A0A9P5Y4V1_9AGAR</name>
<evidence type="ECO:0000313" key="2">
    <source>
        <dbReference type="Proteomes" id="UP000807353"/>
    </source>
</evidence>
<organism evidence="1 2">
    <name type="scientific">Collybia nuda</name>
    <dbReference type="NCBI Taxonomy" id="64659"/>
    <lineage>
        <taxon>Eukaryota</taxon>
        <taxon>Fungi</taxon>
        <taxon>Dikarya</taxon>
        <taxon>Basidiomycota</taxon>
        <taxon>Agaricomycotina</taxon>
        <taxon>Agaricomycetes</taxon>
        <taxon>Agaricomycetidae</taxon>
        <taxon>Agaricales</taxon>
        <taxon>Tricholomatineae</taxon>
        <taxon>Clitocybaceae</taxon>
        <taxon>Collybia</taxon>
    </lineage>
</organism>
<dbReference type="EMBL" id="MU150286">
    <property type="protein sequence ID" value="KAF9461341.1"/>
    <property type="molecule type" value="Genomic_DNA"/>
</dbReference>
<accession>A0A9P5Y4V1</accession>
<feature type="non-terminal residue" evidence="1">
    <location>
        <position position="1"/>
    </location>
</feature>
<comment type="caution">
    <text evidence="1">The sequence shown here is derived from an EMBL/GenBank/DDBJ whole genome shotgun (WGS) entry which is preliminary data.</text>
</comment>
<proteinExistence type="predicted"/>
<protein>
    <submittedName>
        <fullName evidence="1">Uncharacterized protein</fullName>
    </submittedName>
</protein>
<gene>
    <name evidence="1" type="ORF">BDZ94DRAFT_1124759</name>
</gene>
<sequence>KARTPPVSWRSNPQWTDKMVAYLSELPDFRRKLFSDSTGAARKESRWKVTAKDGKAQQYAVLADAIFAK</sequence>
<dbReference type="OrthoDB" id="3182376at2759"/>
<keyword evidence="2" id="KW-1185">Reference proteome</keyword>
<dbReference type="Proteomes" id="UP000807353">
    <property type="component" value="Unassembled WGS sequence"/>
</dbReference>
<reference evidence="1" key="1">
    <citation type="submission" date="2020-11" db="EMBL/GenBank/DDBJ databases">
        <authorList>
            <consortium name="DOE Joint Genome Institute"/>
            <person name="Ahrendt S."/>
            <person name="Riley R."/>
            <person name="Andreopoulos W."/>
            <person name="Labutti K."/>
            <person name="Pangilinan J."/>
            <person name="Ruiz-Duenas F.J."/>
            <person name="Barrasa J.M."/>
            <person name="Sanchez-Garcia M."/>
            <person name="Camarero S."/>
            <person name="Miyauchi S."/>
            <person name="Serrano A."/>
            <person name="Linde D."/>
            <person name="Babiker R."/>
            <person name="Drula E."/>
            <person name="Ayuso-Fernandez I."/>
            <person name="Pacheco R."/>
            <person name="Padilla G."/>
            <person name="Ferreira P."/>
            <person name="Barriuso J."/>
            <person name="Kellner H."/>
            <person name="Castanera R."/>
            <person name="Alfaro M."/>
            <person name="Ramirez L."/>
            <person name="Pisabarro A.G."/>
            <person name="Kuo A."/>
            <person name="Tritt A."/>
            <person name="Lipzen A."/>
            <person name="He G."/>
            <person name="Yan M."/>
            <person name="Ng V."/>
            <person name="Cullen D."/>
            <person name="Martin F."/>
            <person name="Rosso M.-N."/>
            <person name="Henrissat B."/>
            <person name="Hibbett D."/>
            <person name="Martinez A.T."/>
            <person name="Grigoriev I.V."/>
        </authorList>
    </citation>
    <scope>NUCLEOTIDE SEQUENCE</scope>
    <source>
        <strain evidence="1">CBS 247.69</strain>
    </source>
</reference>
<dbReference type="AlphaFoldDB" id="A0A9P5Y4V1"/>